<evidence type="ECO:0008006" key="3">
    <source>
        <dbReference type="Google" id="ProtNLM"/>
    </source>
</evidence>
<protein>
    <recommendedName>
        <fullName evidence="3">Helix-turn-helix domain-containing protein</fullName>
    </recommendedName>
</protein>
<accession>D4H6Z5</accession>
<proteinExistence type="predicted"/>
<dbReference type="InterPro" id="IPR009061">
    <property type="entry name" value="DNA-bd_dom_put_sf"/>
</dbReference>
<gene>
    <name evidence="1" type="ordered locus">Dacet_1089</name>
</gene>
<evidence type="ECO:0000313" key="2">
    <source>
        <dbReference type="Proteomes" id="UP000002012"/>
    </source>
</evidence>
<dbReference type="HOGENOM" id="CLU_2768997_0_0_0"/>
<dbReference type="AlphaFoldDB" id="D4H6Z5"/>
<keyword evidence="2" id="KW-1185">Reference proteome</keyword>
<sequence>MNNHTQEELLTYEELARELKMSVKTLQNWKSLGVFHPKEYVKFGDSKQADIRFKKSAIYARIKDGKFIK</sequence>
<dbReference type="Proteomes" id="UP000002012">
    <property type="component" value="Chromosome"/>
</dbReference>
<dbReference type="SUPFAM" id="SSF46955">
    <property type="entry name" value="Putative DNA-binding domain"/>
    <property type="match status" value="1"/>
</dbReference>
<evidence type="ECO:0000313" key="1">
    <source>
        <dbReference type="EMBL" id="ADD67861.1"/>
    </source>
</evidence>
<dbReference type="InParanoid" id="D4H6Z5"/>
<dbReference type="PaxDb" id="522772-Dacet_1089"/>
<dbReference type="RefSeq" id="WP_013010385.1">
    <property type="nucleotide sequence ID" value="NC_013943.1"/>
</dbReference>
<dbReference type="KEGG" id="dap:Dacet_1089"/>
<dbReference type="STRING" id="522772.Dacet_1089"/>
<reference evidence="1 2" key="1">
    <citation type="journal article" date="2010" name="Stand. Genomic Sci.">
        <title>Complete genome sequence of Denitrovibrio acetiphilus type strain (N2460).</title>
        <authorList>
            <person name="Kiss H."/>
            <person name="Lang E."/>
            <person name="Lapidus A."/>
            <person name="Copeland A."/>
            <person name="Nolan M."/>
            <person name="Glavina Del Rio T."/>
            <person name="Chen F."/>
            <person name="Lucas S."/>
            <person name="Tice H."/>
            <person name="Cheng J.F."/>
            <person name="Han C."/>
            <person name="Goodwin L."/>
            <person name="Pitluck S."/>
            <person name="Liolios K."/>
            <person name="Pati A."/>
            <person name="Ivanova N."/>
            <person name="Mavromatis K."/>
            <person name="Chen A."/>
            <person name="Palaniappan K."/>
            <person name="Land M."/>
            <person name="Hauser L."/>
            <person name="Chang Y.J."/>
            <person name="Jeffries C.D."/>
            <person name="Detter J.C."/>
            <person name="Brettin T."/>
            <person name="Spring S."/>
            <person name="Rohde M."/>
            <person name="Goker M."/>
            <person name="Woyke T."/>
            <person name="Bristow J."/>
            <person name="Eisen J.A."/>
            <person name="Markowitz V."/>
            <person name="Hugenholtz P."/>
            <person name="Kyrpides N.C."/>
            <person name="Klenk H.P."/>
        </authorList>
    </citation>
    <scope>NUCLEOTIDE SEQUENCE [LARGE SCALE GENOMIC DNA]</scope>
    <source>
        <strain evidence="2">DSM 12809 / NBRC 114555 / N2460</strain>
    </source>
</reference>
<dbReference type="EMBL" id="CP001968">
    <property type="protein sequence ID" value="ADD67861.1"/>
    <property type="molecule type" value="Genomic_DNA"/>
</dbReference>
<organism evidence="1 2">
    <name type="scientific">Denitrovibrio acetiphilus (strain DSM 12809 / NBRC 114555 / N2460)</name>
    <dbReference type="NCBI Taxonomy" id="522772"/>
    <lineage>
        <taxon>Bacteria</taxon>
        <taxon>Pseudomonadati</taxon>
        <taxon>Deferribacterota</taxon>
        <taxon>Deferribacteres</taxon>
        <taxon>Deferribacterales</taxon>
        <taxon>Geovibrionaceae</taxon>
        <taxon>Denitrovibrio</taxon>
    </lineage>
</organism>
<name>D4H6Z5_DENA2</name>